<dbReference type="Proteomes" id="UP000835052">
    <property type="component" value="Unassembled WGS sequence"/>
</dbReference>
<evidence type="ECO:0000313" key="2">
    <source>
        <dbReference type="Proteomes" id="UP000835052"/>
    </source>
</evidence>
<dbReference type="GO" id="GO:0005634">
    <property type="term" value="C:nucleus"/>
    <property type="evidence" value="ECO:0007669"/>
    <property type="project" value="TreeGrafter"/>
</dbReference>
<dbReference type="GO" id="GO:0070129">
    <property type="term" value="P:regulation of mitochondrial translation"/>
    <property type="evidence" value="ECO:0007669"/>
    <property type="project" value="TreeGrafter"/>
</dbReference>
<dbReference type="PANTHER" id="PTHR46669:SF1">
    <property type="entry name" value="LEUCINE-RICH PPR MOTIF-CONTAINING PROTEIN, MITOCHONDRIAL"/>
    <property type="match status" value="1"/>
</dbReference>
<evidence type="ECO:0000313" key="1">
    <source>
        <dbReference type="EMBL" id="CAD6197085.1"/>
    </source>
</evidence>
<dbReference type="OrthoDB" id="185373at2759"/>
<dbReference type="InterPro" id="IPR033490">
    <property type="entry name" value="LRP130"/>
</dbReference>
<accession>A0A8S1HK99</accession>
<dbReference type="AlphaFoldDB" id="A0A8S1HK99"/>
<name>A0A8S1HK99_9PELO</name>
<gene>
    <name evidence="1" type="ORF">CAUJ_LOCUS12995</name>
</gene>
<comment type="caution">
    <text evidence="1">The sequence shown here is derived from an EMBL/GenBank/DDBJ whole genome shotgun (WGS) entry which is preliminary data.</text>
</comment>
<dbReference type="GO" id="GO:0003730">
    <property type="term" value="F:mRNA 3'-UTR binding"/>
    <property type="evidence" value="ECO:0007669"/>
    <property type="project" value="TreeGrafter"/>
</dbReference>
<dbReference type="GO" id="GO:0005739">
    <property type="term" value="C:mitochondrion"/>
    <property type="evidence" value="ECO:0007669"/>
    <property type="project" value="TreeGrafter"/>
</dbReference>
<dbReference type="InterPro" id="IPR011990">
    <property type="entry name" value="TPR-like_helical_dom_sf"/>
</dbReference>
<dbReference type="PANTHER" id="PTHR46669">
    <property type="entry name" value="LEUCINE-RICH PPR MOTIF-CONTAINING PROTEIN, MITOCHONDRIAL"/>
    <property type="match status" value="1"/>
</dbReference>
<reference evidence="1" key="1">
    <citation type="submission" date="2020-10" db="EMBL/GenBank/DDBJ databases">
        <authorList>
            <person name="Kikuchi T."/>
        </authorList>
    </citation>
    <scope>NUCLEOTIDE SEQUENCE</scope>
    <source>
        <strain evidence="1">NKZ352</strain>
    </source>
</reference>
<proteinExistence type="predicted"/>
<keyword evidence="2" id="KW-1185">Reference proteome</keyword>
<sequence length="981" mass="113375">MKNVVFAALRYRQSLSRLARLPTFQSPTLQTNSRSFCVETAQEVPNPDDALIFRGDFRGVAAANFKQKGVNNPEITLANVQQSLKRNYRVSGETILVEVVQKLERNDAPLISALRYSPDRWVPLLLSACGSPLSNVQKSAREQILDRLWAQLIEKEIKLTAESWNARLNAMLENESVWDPWKELTEMEKSEIEPNNETFSPFDNEIGVFGRWGYVVSEDINAALVFCFAVRGHHAKADSLAEAQDKYGDRGVQLAKGALVRAAAARGDTDRLRLVLRRSVDVKTKKLTLKIEDTMETIWQLAEKSRDGTAVERTELVEQMMSCTVRDAGFFHKLFREIERHISHRHYYTAITLLEDTKRISDLFLHQLVSRLATQLIRNGEPMEIVRDVANRVHYAFNEKERRIRLYDDLLFAALMMKKLTWEERFDYLTAFIDQVDRRREREHLILPILTTIEDVEDRMPVLYRFINLGYSNLSNLDIGILSELILQPLFDQQGSRRDMSRLDKLGRVLKSYGVKEKSLWLIMHDWYKRKLAEERYKSNEEEWEKPHARDLRGWCRAYYSETFETPKPTAKPPVRISYEKLKSLVEQKETMKLTAVLSGGGWPPDTDFEEIVPSILSLYLEHESWNNVTQILASLSSISRHSSVQWETDASKTPVKNYHLLSILLRSVQEDKEFNVRKLTDFAYELRNLFPFATSHYGGFFETQYEYNKLFSRCFERLEGHRVTVESIDELIDFLRSLVKLDMIQLHQSETLTVTFVHMVLRKFGWDEALNTWQKFLSGLHCSNGMVALLRNCLTSNREDGKKDVQYVLHRAATFMSKSRVNCLYAAVLLLSNRAQEAEGIGGSAGLRDGHAADELVEFDEQFMLDFASLCLRKLKLAENKEVAQMMQVDLLRICDSRHMGPTALRVYELFADYGVELGVEERNRLSAAIEKHGNLARRWMFAPEGFLKLSATDEIITESEESKIEERLKNDSIKLETHT</sequence>
<dbReference type="Gene3D" id="1.25.40.10">
    <property type="entry name" value="Tetratricopeptide repeat domain"/>
    <property type="match status" value="1"/>
</dbReference>
<organism evidence="1 2">
    <name type="scientific">Caenorhabditis auriculariae</name>
    <dbReference type="NCBI Taxonomy" id="2777116"/>
    <lineage>
        <taxon>Eukaryota</taxon>
        <taxon>Metazoa</taxon>
        <taxon>Ecdysozoa</taxon>
        <taxon>Nematoda</taxon>
        <taxon>Chromadorea</taxon>
        <taxon>Rhabditida</taxon>
        <taxon>Rhabditina</taxon>
        <taxon>Rhabditomorpha</taxon>
        <taxon>Rhabditoidea</taxon>
        <taxon>Rhabditidae</taxon>
        <taxon>Peloderinae</taxon>
        <taxon>Caenorhabditis</taxon>
    </lineage>
</organism>
<protein>
    <submittedName>
        <fullName evidence="1">Uncharacterized protein</fullName>
    </submittedName>
</protein>
<dbReference type="EMBL" id="CAJGYM010000085">
    <property type="protein sequence ID" value="CAD6197085.1"/>
    <property type="molecule type" value="Genomic_DNA"/>
</dbReference>